<keyword evidence="6" id="KW-0808">Transferase</keyword>
<keyword evidence="22" id="KW-1185">Reference proteome</keyword>
<dbReference type="FunFam" id="3.30.200.20:FF:000328">
    <property type="entry name" value="Leucine-rich repeat protein kinase family protein"/>
    <property type="match status" value="2"/>
</dbReference>
<keyword evidence="13 18" id="KW-1133">Transmembrane helix</keyword>
<dbReference type="EMBL" id="JBCNJP010000012">
    <property type="protein sequence ID" value="KAK9070738.1"/>
    <property type="molecule type" value="Genomic_DNA"/>
</dbReference>
<proteinExistence type="inferred from homology"/>
<evidence type="ECO:0000256" key="8">
    <source>
        <dbReference type="ARBA" id="ARBA00022729"/>
    </source>
</evidence>
<dbReference type="InterPro" id="IPR001245">
    <property type="entry name" value="Ser-Thr/Tyr_kinase_cat_dom"/>
</dbReference>
<evidence type="ECO:0000256" key="1">
    <source>
        <dbReference type="ARBA" id="ARBA00004479"/>
    </source>
</evidence>
<evidence type="ECO:0000256" key="17">
    <source>
        <dbReference type="PROSITE-ProRule" id="PRU10141"/>
    </source>
</evidence>
<evidence type="ECO:0000256" key="4">
    <source>
        <dbReference type="ARBA" id="ARBA00022527"/>
    </source>
</evidence>
<dbReference type="Proteomes" id="UP001408789">
    <property type="component" value="Unassembled WGS sequence"/>
</dbReference>
<dbReference type="SMART" id="SM00220">
    <property type="entry name" value="S_TKc"/>
    <property type="match status" value="2"/>
</dbReference>
<dbReference type="FunFam" id="1.10.510.10:FF:000453">
    <property type="entry name" value="LRR receptor-like serine/threonine-protein kinase HSL2"/>
    <property type="match status" value="2"/>
</dbReference>
<sequence>MGATKVQLLLILFIHIWFSTAQNNDDATYLRALKDSWENTPPNWEDNSDPCSGWDGITCTNSRVTSITLASMGLTGSLTGDIGQLSELQILDLSYNKGLTGSLSSAIGNLNRLTNLILVNCGFSGPLPDTLGNLESLIFMSLNSNGFTGPVPPSIGNLKNLYWLDLADNRLTGSIPVSNGSTPGLDMLIHTKHFHFGGNMLSGPIPQRLFNSNMTLIHVLFENNRLTGSIPNTLGLVKSLEVIRLDRNFLTGNVPSNINNLTGLFEMFLSNNQLTGLVPNLTGLNVLNYLDLSNNTFDPSSIPPWFSTLQSLTTLCLVRSLVGQLPAALFNIPQLQNVDLSKNSLNGTLSIGSSHSNQLQQVDLQNNQIVDFTQRSQYTIELILVGNPICTETGVTEKFCSLPTNTNSSYLTPPNNCVATPCSSPGQVSSPNCVCAYPYIGNLFFRAPSFSELGNSTVYESLRNAMINSFRRSQLPVDSVSLGNPARNLDDYLEINLMVFPSGGERFNRTGILGLGFSLSNQTFKPPSSFGPYFFIGDNYDFLLGSSGGGHKSSNTGVIVGAAVGGCILVALLVLAGLYALRQKGRAEKATHESSSPFALWDTTGRSGAVPQLKGAKAFSFEELNRCTNNFSESNNIGTGGYGTVYRGSLPDGQLIAIKRAKQGSTQGGLEFKTEIELLSRVHHKNLVSLVGFCFDQGEQMLVYEYIVNGTVKDSISGRSGIRLDWIRRLRIALGAAKGLQYLHDLADPPIIHRDVKTNNILLDERLVAKVADFGLSKSLGDANRTHVTTQVKGTMGYMDPEYYMTQQLTEKSDVYSFGVVLLELITARNPIEKGKYIVREVKQAMDKSKELYNLHEVLDPTIGLTTQLKGMERFVDVALRCVEETGDKRPTMSDVVKEIESIMELAGLNPNAESASNSADYPSKGVSVLNAVKSSWQNLPPDWKGSDPCASNWEGINCTDSRVTTLRLDSNSLSGAVPQTLTDLKSVSELYCCFPGNKSSSNRGIIIGVVVGGFVILLLIASAVTYAIYQKRQATKAKENNPFSSWGLNAGDADAGGAPELKGTRLCPFEELKRCTNNFSEENIIGTGGYGKVYKGTLDTGRVVAIKRAQQGSLQGANEFKTEIELLSRIHHKNVVSLVGFCYEQGEQMLVYEYISNGTLKDNLSGMAGMKFNWMKRLKVALDSAKGVTYLHELADPPIIHRDIKSNNILLDDHLNAKVADFGLSKLLGDESKGYVSTQVKGTLGYMDPEYYMTQQLTEKSDVYSFGIVLLELITARSPIHKGKYIVREVKEAIDKSGDPNGIYTILDPSLGSFETLGGLTRFVNLAMSCVQDSGSDRPRMGDVVREIESIIDLAVASLHFESSMTFSSQNGGKVGDLYQPYGDSVSDASTMSMPFETELRR</sequence>
<dbReference type="PROSITE" id="PS50011">
    <property type="entry name" value="PROTEIN_KINASE_DOM"/>
    <property type="match status" value="2"/>
</dbReference>
<dbReference type="Pfam" id="PF08263">
    <property type="entry name" value="LRRNT_2"/>
    <property type="match status" value="2"/>
</dbReference>
<feature type="transmembrane region" description="Helical" evidence="18">
    <location>
        <begin position="558"/>
        <end position="581"/>
    </location>
</feature>
<accession>A0AAP0H0Y0</accession>
<protein>
    <recommendedName>
        <fullName evidence="3">non-specific serine/threonine protein kinase</fullName>
        <ecNumber evidence="3">2.7.11.1</ecNumber>
    </recommendedName>
</protein>
<dbReference type="InterPro" id="IPR011009">
    <property type="entry name" value="Kinase-like_dom_sf"/>
</dbReference>
<feature type="binding site" evidence="17">
    <location>
        <position position="1108"/>
    </location>
    <ligand>
        <name>ATP</name>
        <dbReference type="ChEBI" id="CHEBI:30616"/>
    </ligand>
</feature>
<evidence type="ECO:0000256" key="13">
    <source>
        <dbReference type="ARBA" id="ARBA00022989"/>
    </source>
</evidence>
<dbReference type="Gene3D" id="3.80.10.10">
    <property type="entry name" value="Ribonuclease Inhibitor"/>
    <property type="match status" value="4"/>
</dbReference>
<evidence type="ECO:0000256" key="11">
    <source>
        <dbReference type="ARBA" id="ARBA00022777"/>
    </source>
</evidence>
<dbReference type="SUPFAM" id="SSF56112">
    <property type="entry name" value="Protein kinase-like (PK-like)"/>
    <property type="match status" value="2"/>
</dbReference>
<feature type="binding site" evidence="17">
    <location>
        <position position="659"/>
    </location>
    <ligand>
        <name>ATP</name>
        <dbReference type="ChEBI" id="CHEBI:30616"/>
    </ligand>
</feature>
<dbReference type="PROSITE" id="PS00107">
    <property type="entry name" value="PROTEIN_KINASE_ATP"/>
    <property type="match status" value="2"/>
</dbReference>
<reference evidence="21 22" key="1">
    <citation type="submission" date="2024-04" db="EMBL/GenBank/DDBJ databases">
        <title>The reference genome of an endangered Asteraceae, Deinandra increscens subsp. villosa, native to the Central Coast of California.</title>
        <authorList>
            <person name="Guilliams M."/>
            <person name="Hasenstab-Lehman K."/>
            <person name="Meyer R."/>
            <person name="Mcevoy S."/>
        </authorList>
    </citation>
    <scope>NUCLEOTIDE SEQUENCE [LARGE SCALE GENOMIC DNA]</scope>
    <source>
        <tissue evidence="21">Leaf</tissue>
    </source>
</reference>
<dbReference type="PANTHER" id="PTHR45974">
    <property type="entry name" value="RECEPTOR-LIKE PROTEIN 55"/>
    <property type="match status" value="1"/>
</dbReference>
<feature type="transmembrane region" description="Helical" evidence="18">
    <location>
        <begin position="1006"/>
        <end position="1030"/>
    </location>
</feature>
<evidence type="ECO:0000256" key="5">
    <source>
        <dbReference type="ARBA" id="ARBA00022614"/>
    </source>
</evidence>
<evidence type="ECO:0000256" key="16">
    <source>
        <dbReference type="ARBA" id="ARBA00023180"/>
    </source>
</evidence>
<evidence type="ECO:0000256" key="10">
    <source>
        <dbReference type="ARBA" id="ARBA00022741"/>
    </source>
</evidence>
<comment type="caution">
    <text evidence="21">The sequence shown here is derived from an EMBL/GenBank/DDBJ whole genome shotgun (WGS) entry which is preliminary data.</text>
</comment>
<feature type="domain" description="Protein kinase" evidence="20">
    <location>
        <begin position="1080"/>
        <end position="1353"/>
    </location>
</feature>
<keyword evidence="9" id="KW-0677">Repeat</keyword>
<evidence type="ECO:0000256" key="9">
    <source>
        <dbReference type="ARBA" id="ARBA00022737"/>
    </source>
</evidence>
<keyword evidence="10 17" id="KW-0547">Nucleotide-binding</keyword>
<keyword evidence="11" id="KW-0418">Kinase</keyword>
<evidence type="ECO:0000259" key="20">
    <source>
        <dbReference type="PROSITE" id="PS50011"/>
    </source>
</evidence>
<dbReference type="FunFam" id="3.80.10.10:FF:000542">
    <property type="entry name" value="Leucine-rich repeat protein kinase family protein"/>
    <property type="match status" value="1"/>
</dbReference>
<dbReference type="InterPro" id="IPR001611">
    <property type="entry name" value="Leu-rich_rpt"/>
</dbReference>
<dbReference type="InterPro" id="IPR032675">
    <property type="entry name" value="LRR_dom_sf"/>
</dbReference>
<dbReference type="Gene3D" id="3.30.200.20">
    <property type="entry name" value="Phosphorylase Kinase, domain 1"/>
    <property type="match status" value="2"/>
</dbReference>
<dbReference type="InterPro" id="IPR013210">
    <property type="entry name" value="LRR_N_plant-typ"/>
</dbReference>
<dbReference type="InterPro" id="IPR017441">
    <property type="entry name" value="Protein_kinase_ATP_BS"/>
</dbReference>
<dbReference type="GO" id="GO:0016020">
    <property type="term" value="C:membrane"/>
    <property type="evidence" value="ECO:0007669"/>
    <property type="project" value="UniProtKB-SubCell"/>
</dbReference>
<evidence type="ECO:0000256" key="7">
    <source>
        <dbReference type="ARBA" id="ARBA00022692"/>
    </source>
</evidence>
<dbReference type="FunFam" id="3.80.10.10:FF:000363">
    <property type="entry name" value="Leucine-rich repeat family protein"/>
    <property type="match status" value="1"/>
</dbReference>
<feature type="chain" id="PRO_5043035335" description="non-specific serine/threonine protein kinase" evidence="19">
    <location>
        <begin position="22"/>
        <end position="1403"/>
    </location>
</feature>
<evidence type="ECO:0000256" key="18">
    <source>
        <dbReference type="SAM" id="Phobius"/>
    </source>
</evidence>
<keyword evidence="14 18" id="KW-0472">Membrane</keyword>
<dbReference type="CDD" id="cd14066">
    <property type="entry name" value="STKc_IRAK"/>
    <property type="match status" value="2"/>
</dbReference>
<keyword evidence="16" id="KW-0325">Glycoprotein</keyword>
<evidence type="ECO:0000256" key="12">
    <source>
        <dbReference type="ARBA" id="ARBA00022840"/>
    </source>
</evidence>
<evidence type="ECO:0000256" key="15">
    <source>
        <dbReference type="ARBA" id="ARBA00023170"/>
    </source>
</evidence>
<dbReference type="PANTHER" id="PTHR45974:SF267">
    <property type="entry name" value="PROTEIN KINASE DOMAIN-CONTAINING PROTEIN"/>
    <property type="match status" value="1"/>
</dbReference>
<evidence type="ECO:0000256" key="19">
    <source>
        <dbReference type="SAM" id="SignalP"/>
    </source>
</evidence>
<keyword evidence="12 17" id="KW-0067">ATP-binding</keyword>
<keyword evidence="5" id="KW-0433">Leucine-rich repeat</keyword>
<organism evidence="21 22">
    <name type="scientific">Deinandra increscens subsp. villosa</name>
    <dbReference type="NCBI Taxonomy" id="3103831"/>
    <lineage>
        <taxon>Eukaryota</taxon>
        <taxon>Viridiplantae</taxon>
        <taxon>Streptophyta</taxon>
        <taxon>Embryophyta</taxon>
        <taxon>Tracheophyta</taxon>
        <taxon>Spermatophyta</taxon>
        <taxon>Magnoliopsida</taxon>
        <taxon>eudicotyledons</taxon>
        <taxon>Gunneridae</taxon>
        <taxon>Pentapetalae</taxon>
        <taxon>asterids</taxon>
        <taxon>campanulids</taxon>
        <taxon>Asterales</taxon>
        <taxon>Asteraceae</taxon>
        <taxon>Asteroideae</taxon>
        <taxon>Heliantheae alliance</taxon>
        <taxon>Madieae</taxon>
        <taxon>Madiinae</taxon>
        <taxon>Deinandra</taxon>
    </lineage>
</organism>
<dbReference type="GO" id="GO:0004674">
    <property type="term" value="F:protein serine/threonine kinase activity"/>
    <property type="evidence" value="ECO:0007669"/>
    <property type="project" value="UniProtKB-KW"/>
</dbReference>
<keyword evidence="4" id="KW-0723">Serine/threonine-protein kinase</keyword>
<feature type="domain" description="Protein kinase" evidence="20">
    <location>
        <begin position="631"/>
        <end position="904"/>
    </location>
</feature>
<dbReference type="SUPFAM" id="SSF52058">
    <property type="entry name" value="L domain-like"/>
    <property type="match status" value="1"/>
</dbReference>
<name>A0AAP0H0Y0_9ASTR</name>
<keyword evidence="15" id="KW-0675">Receptor</keyword>
<dbReference type="InterPro" id="IPR000719">
    <property type="entry name" value="Prot_kinase_dom"/>
</dbReference>
<feature type="signal peptide" evidence="19">
    <location>
        <begin position="1"/>
        <end position="21"/>
    </location>
</feature>
<keyword evidence="8 19" id="KW-0732">Signal</keyword>
<evidence type="ECO:0000256" key="3">
    <source>
        <dbReference type="ARBA" id="ARBA00012513"/>
    </source>
</evidence>
<keyword evidence="7 18" id="KW-0812">Transmembrane</keyword>
<evidence type="ECO:0000256" key="14">
    <source>
        <dbReference type="ARBA" id="ARBA00023136"/>
    </source>
</evidence>
<dbReference type="Gene3D" id="1.10.510.10">
    <property type="entry name" value="Transferase(Phosphotransferase) domain 1"/>
    <property type="match status" value="2"/>
</dbReference>
<dbReference type="EC" id="2.7.11.1" evidence="3"/>
<gene>
    <name evidence="21" type="ORF">SSX86_011140</name>
</gene>
<evidence type="ECO:0000313" key="21">
    <source>
        <dbReference type="EMBL" id="KAK9070738.1"/>
    </source>
</evidence>
<evidence type="ECO:0000256" key="2">
    <source>
        <dbReference type="ARBA" id="ARBA00008684"/>
    </source>
</evidence>
<comment type="similarity">
    <text evidence="2">Belongs to the protein kinase superfamily. Ser/Thr protein kinase family.</text>
</comment>
<comment type="subcellular location">
    <subcellularLocation>
        <location evidence="1">Membrane</location>
        <topology evidence="1">Single-pass type I membrane protein</topology>
    </subcellularLocation>
</comment>
<dbReference type="InterPro" id="IPR008271">
    <property type="entry name" value="Ser/Thr_kinase_AS"/>
</dbReference>
<dbReference type="Pfam" id="PF07714">
    <property type="entry name" value="PK_Tyr_Ser-Thr"/>
    <property type="match status" value="2"/>
</dbReference>
<dbReference type="PROSITE" id="PS00108">
    <property type="entry name" value="PROTEIN_KINASE_ST"/>
    <property type="match status" value="2"/>
</dbReference>
<dbReference type="Pfam" id="PF00560">
    <property type="entry name" value="LRR_1"/>
    <property type="match status" value="1"/>
</dbReference>
<evidence type="ECO:0000313" key="22">
    <source>
        <dbReference type="Proteomes" id="UP001408789"/>
    </source>
</evidence>
<evidence type="ECO:0000256" key="6">
    <source>
        <dbReference type="ARBA" id="ARBA00022679"/>
    </source>
</evidence>
<dbReference type="GO" id="GO:0005524">
    <property type="term" value="F:ATP binding"/>
    <property type="evidence" value="ECO:0007669"/>
    <property type="project" value="UniProtKB-UniRule"/>
</dbReference>